<evidence type="ECO:0000256" key="1">
    <source>
        <dbReference type="ARBA" id="ARBA00004141"/>
    </source>
</evidence>
<keyword evidence="5 7" id="KW-0472">Membrane</keyword>
<dbReference type="InterPro" id="IPR004254">
    <property type="entry name" value="AdipoR/HlyIII-related"/>
</dbReference>
<evidence type="ECO:0000256" key="4">
    <source>
        <dbReference type="ARBA" id="ARBA00022989"/>
    </source>
</evidence>
<dbReference type="AlphaFoldDB" id="A0A1D1UEL2"/>
<keyword evidence="3 7" id="KW-0812">Transmembrane</keyword>
<dbReference type="Pfam" id="PF03006">
    <property type="entry name" value="HlyIII"/>
    <property type="match status" value="1"/>
</dbReference>
<gene>
    <name evidence="8" type="primary">RvY_00707-1</name>
    <name evidence="8" type="synonym">RvY_00707.1</name>
    <name evidence="8" type="ORF">RvY_00707</name>
</gene>
<dbReference type="GO" id="GO:0046872">
    <property type="term" value="F:metal ion binding"/>
    <property type="evidence" value="ECO:0007669"/>
    <property type="project" value="UniProtKB-KW"/>
</dbReference>
<dbReference type="PANTHER" id="PTHR20855">
    <property type="entry name" value="ADIPOR/PROGESTIN RECEPTOR-RELATED"/>
    <property type="match status" value="1"/>
</dbReference>
<dbReference type="EMBL" id="BDGG01000001">
    <property type="protein sequence ID" value="GAU87921.1"/>
    <property type="molecule type" value="Genomic_DNA"/>
</dbReference>
<feature type="binding site" evidence="6">
    <location>
        <position position="144"/>
    </location>
    <ligand>
        <name>Zn(2+)</name>
        <dbReference type="ChEBI" id="CHEBI:29105"/>
    </ligand>
</feature>
<keyword evidence="6" id="KW-0862">Zinc</keyword>
<feature type="binding site" evidence="6">
    <location>
        <position position="271"/>
    </location>
    <ligand>
        <name>Zn(2+)</name>
        <dbReference type="ChEBI" id="CHEBI:29105"/>
    </ligand>
</feature>
<accession>A0A1D1UEL2</accession>
<dbReference type="PANTHER" id="PTHR20855:SF3">
    <property type="entry name" value="LD03007P"/>
    <property type="match status" value="1"/>
</dbReference>
<organism evidence="8 9">
    <name type="scientific">Ramazzottius varieornatus</name>
    <name type="common">Water bear</name>
    <name type="synonym">Tardigrade</name>
    <dbReference type="NCBI Taxonomy" id="947166"/>
    <lineage>
        <taxon>Eukaryota</taxon>
        <taxon>Metazoa</taxon>
        <taxon>Ecdysozoa</taxon>
        <taxon>Tardigrada</taxon>
        <taxon>Eutardigrada</taxon>
        <taxon>Parachela</taxon>
        <taxon>Hypsibioidea</taxon>
        <taxon>Ramazzottiidae</taxon>
        <taxon>Ramazzottius</taxon>
    </lineage>
</organism>
<keyword evidence="9" id="KW-1185">Reference proteome</keyword>
<feature type="transmembrane region" description="Helical" evidence="7">
    <location>
        <begin position="273"/>
        <end position="294"/>
    </location>
</feature>
<feature type="transmembrane region" description="Helical" evidence="7">
    <location>
        <begin position="221"/>
        <end position="238"/>
    </location>
</feature>
<feature type="transmembrane region" description="Helical" evidence="7">
    <location>
        <begin position="187"/>
        <end position="209"/>
    </location>
</feature>
<comment type="caution">
    <text evidence="8">The sequence shown here is derived from an EMBL/GenBank/DDBJ whole genome shotgun (WGS) entry which is preliminary data.</text>
</comment>
<comment type="subcellular location">
    <subcellularLocation>
        <location evidence="1">Membrane</location>
        <topology evidence="1">Multi-pass membrane protein</topology>
    </subcellularLocation>
</comment>
<evidence type="ECO:0000313" key="8">
    <source>
        <dbReference type="EMBL" id="GAU87921.1"/>
    </source>
</evidence>
<dbReference type="Proteomes" id="UP000186922">
    <property type="component" value="Unassembled WGS sequence"/>
</dbReference>
<dbReference type="OrthoDB" id="186812at2759"/>
<evidence type="ECO:0000256" key="7">
    <source>
        <dbReference type="SAM" id="Phobius"/>
    </source>
</evidence>
<dbReference type="STRING" id="947166.A0A1D1UEL2"/>
<evidence type="ECO:0000256" key="6">
    <source>
        <dbReference type="PIRSR" id="PIRSR604254-1"/>
    </source>
</evidence>
<evidence type="ECO:0000256" key="2">
    <source>
        <dbReference type="ARBA" id="ARBA00007018"/>
    </source>
</evidence>
<sequence length="301" mass="33325">MVALPLGNCILVRSHSRTIAVTATFSTLPGYTLLDMHAARQRNIKPGSPSQDRKVAGNGSEQFFVAGWQSWHRYKNRRACPGEAYEPTEVEHVANIFTHAISIVPALCGTAYLVSLSRSSAQTLAAIVYGLSLVALFGMSTAFHCSCYYACESKTKFRLHICDRATIFIFIGCSYTPWLLLRETEPVYAGFLTLTVLWLMVAGGILYQLKYHEKNKHLETLIYLFIGLTPAAAIIPSMLDHRSLWNLAQGGAVYVVGLVFFKCDGIVPFAHAIWHLFVVLGASIQYFAVVHHLYPSEASTS</sequence>
<evidence type="ECO:0000256" key="5">
    <source>
        <dbReference type="ARBA" id="ARBA00023136"/>
    </source>
</evidence>
<feature type="transmembrane region" description="Helical" evidence="7">
    <location>
        <begin position="161"/>
        <end position="181"/>
    </location>
</feature>
<keyword evidence="4 7" id="KW-1133">Transmembrane helix</keyword>
<keyword evidence="6" id="KW-0479">Metal-binding</keyword>
<proteinExistence type="inferred from homology"/>
<comment type="similarity">
    <text evidence="2">Belongs to the ADIPOR family.</text>
</comment>
<evidence type="ECO:0000256" key="3">
    <source>
        <dbReference type="ARBA" id="ARBA00022692"/>
    </source>
</evidence>
<feature type="transmembrane region" description="Helical" evidence="7">
    <location>
        <begin position="244"/>
        <end position="261"/>
    </location>
</feature>
<protein>
    <submittedName>
        <fullName evidence="8">Uncharacterized protein</fullName>
    </submittedName>
</protein>
<evidence type="ECO:0000313" key="9">
    <source>
        <dbReference type="Proteomes" id="UP000186922"/>
    </source>
</evidence>
<reference evidence="8 9" key="1">
    <citation type="journal article" date="2016" name="Nat. Commun.">
        <title>Extremotolerant tardigrade genome and improved radiotolerance of human cultured cells by tardigrade-unique protein.</title>
        <authorList>
            <person name="Hashimoto T."/>
            <person name="Horikawa D.D."/>
            <person name="Saito Y."/>
            <person name="Kuwahara H."/>
            <person name="Kozuka-Hata H."/>
            <person name="Shin-I T."/>
            <person name="Minakuchi Y."/>
            <person name="Ohishi K."/>
            <person name="Motoyama A."/>
            <person name="Aizu T."/>
            <person name="Enomoto A."/>
            <person name="Kondo K."/>
            <person name="Tanaka S."/>
            <person name="Hara Y."/>
            <person name="Koshikawa S."/>
            <person name="Sagara H."/>
            <person name="Miura T."/>
            <person name="Yokobori S."/>
            <person name="Miyagawa K."/>
            <person name="Suzuki Y."/>
            <person name="Kubo T."/>
            <person name="Oyama M."/>
            <person name="Kohara Y."/>
            <person name="Fujiyama A."/>
            <person name="Arakawa K."/>
            <person name="Katayama T."/>
            <person name="Toyoda A."/>
            <person name="Kunieda T."/>
        </authorList>
    </citation>
    <scope>NUCLEOTIDE SEQUENCE [LARGE SCALE GENOMIC DNA]</scope>
    <source>
        <strain evidence="8 9">YOKOZUNA-1</strain>
    </source>
</reference>
<feature type="transmembrane region" description="Helical" evidence="7">
    <location>
        <begin position="96"/>
        <end position="114"/>
    </location>
</feature>
<name>A0A1D1UEL2_RAMVA</name>
<feature type="binding site" evidence="6">
    <location>
        <position position="275"/>
    </location>
    <ligand>
        <name>Zn(2+)</name>
        <dbReference type="ChEBI" id="CHEBI:29105"/>
    </ligand>
</feature>
<feature type="transmembrane region" description="Helical" evidence="7">
    <location>
        <begin position="126"/>
        <end position="149"/>
    </location>
</feature>
<dbReference type="GO" id="GO:0016020">
    <property type="term" value="C:membrane"/>
    <property type="evidence" value="ECO:0007669"/>
    <property type="project" value="UniProtKB-SubCell"/>
</dbReference>